<organism evidence="1">
    <name type="scientific">marine sediment metagenome</name>
    <dbReference type="NCBI Taxonomy" id="412755"/>
    <lineage>
        <taxon>unclassified sequences</taxon>
        <taxon>metagenomes</taxon>
        <taxon>ecological metagenomes</taxon>
    </lineage>
</organism>
<evidence type="ECO:0000313" key="1">
    <source>
        <dbReference type="EMBL" id="GAJ17249.1"/>
    </source>
</evidence>
<name>X1UI82_9ZZZZ</name>
<comment type="caution">
    <text evidence="1">The sequence shown here is derived from an EMBL/GenBank/DDBJ whole genome shotgun (WGS) entry which is preliminary data.</text>
</comment>
<dbReference type="EMBL" id="BARW01040320">
    <property type="protein sequence ID" value="GAJ17249.1"/>
    <property type="molecule type" value="Genomic_DNA"/>
</dbReference>
<gene>
    <name evidence="1" type="ORF">S12H4_60987</name>
</gene>
<feature type="non-terminal residue" evidence="1">
    <location>
        <position position="1"/>
    </location>
</feature>
<sequence length="51" mass="5664">VAPPNSGTTQGESAFGVLYQQKPKILDTAQHGETSGKNLVWLRQPRFFIYS</sequence>
<reference evidence="1" key="1">
    <citation type="journal article" date="2014" name="Front. Microbiol.">
        <title>High frequency of phylogenetically diverse reductive dehalogenase-homologous genes in deep subseafloor sedimentary metagenomes.</title>
        <authorList>
            <person name="Kawai M."/>
            <person name="Futagami T."/>
            <person name="Toyoda A."/>
            <person name="Takaki Y."/>
            <person name="Nishi S."/>
            <person name="Hori S."/>
            <person name="Arai W."/>
            <person name="Tsubouchi T."/>
            <person name="Morono Y."/>
            <person name="Uchiyama I."/>
            <person name="Ito T."/>
            <person name="Fujiyama A."/>
            <person name="Inagaki F."/>
            <person name="Takami H."/>
        </authorList>
    </citation>
    <scope>NUCLEOTIDE SEQUENCE</scope>
    <source>
        <strain evidence="1">Expedition CK06-06</strain>
    </source>
</reference>
<protein>
    <submittedName>
        <fullName evidence="1">Uncharacterized protein</fullName>
    </submittedName>
</protein>
<dbReference type="AlphaFoldDB" id="X1UI82"/>
<accession>X1UI82</accession>
<proteinExistence type="predicted"/>